<evidence type="ECO:0000256" key="4">
    <source>
        <dbReference type="ARBA" id="ARBA00023002"/>
    </source>
</evidence>
<evidence type="ECO:0000256" key="3">
    <source>
        <dbReference type="ARBA" id="ARBA00022827"/>
    </source>
</evidence>
<dbReference type="NCBIfam" id="NF008425">
    <property type="entry name" value="PRK11259.1"/>
    <property type="match status" value="1"/>
</dbReference>
<dbReference type="Gene3D" id="3.50.50.60">
    <property type="entry name" value="FAD/NAD(P)-binding domain"/>
    <property type="match status" value="1"/>
</dbReference>
<dbReference type="InterPro" id="IPR045170">
    <property type="entry name" value="MTOX"/>
</dbReference>
<dbReference type="PANTHER" id="PTHR10961:SF7">
    <property type="entry name" value="FAD DEPENDENT OXIDOREDUCTASE DOMAIN-CONTAINING PROTEIN"/>
    <property type="match status" value="1"/>
</dbReference>
<dbReference type="EC" id="1.5.3.1" evidence="6"/>
<evidence type="ECO:0000256" key="1">
    <source>
        <dbReference type="ARBA" id="ARBA00001974"/>
    </source>
</evidence>
<evidence type="ECO:0000259" key="5">
    <source>
        <dbReference type="Pfam" id="PF01266"/>
    </source>
</evidence>
<dbReference type="SUPFAM" id="SSF54373">
    <property type="entry name" value="FAD-linked reductases, C-terminal domain"/>
    <property type="match status" value="1"/>
</dbReference>
<keyword evidence="2" id="KW-0285">Flavoprotein</keyword>
<protein>
    <submittedName>
        <fullName evidence="6">Monomeric sarcosine oxidase</fullName>
        <ecNumber evidence="6">1.5.3.1</ecNumber>
    </submittedName>
</protein>
<dbReference type="Pfam" id="PF01266">
    <property type="entry name" value="DAO"/>
    <property type="match status" value="1"/>
</dbReference>
<dbReference type="GO" id="GO:0008115">
    <property type="term" value="F:sarcosine oxidase activity"/>
    <property type="evidence" value="ECO:0007669"/>
    <property type="project" value="UniProtKB-EC"/>
</dbReference>
<feature type="domain" description="FAD dependent oxidoreductase" evidence="5">
    <location>
        <begin position="5"/>
        <end position="353"/>
    </location>
</feature>
<dbReference type="GO" id="GO:0050660">
    <property type="term" value="F:flavin adenine dinucleotide binding"/>
    <property type="evidence" value="ECO:0007669"/>
    <property type="project" value="InterPro"/>
</dbReference>
<dbReference type="InterPro" id="IPR036188">
    <property type="entry name" value="FAD/NAD-bd_sf"/>
</dbReference>
<name>A0A0J6WFF8_9MYCO</name>
<keyword evidence="3" id="KW-0274">FAD</keyword>
<dbReference type="RefSeq" id="WP_048421687.1">
    <property type="nucleotide sequence ID" value="NZ_JYNU01000001.1"/>
</dbReference>
<dbReference type="PATRIC" id="fig|1807.14.peg.107"/>
<sequence>MSHYDVIVIGAGTWGSSVAWQLAERGRTVLALDAFTPPHDHGSHAGATRLARQSNSTGAEYVDLTRQAFEAWGVIAERTGTEVMVKTGNVFVGQPGSKWFDNTLRNLEASPFEHEIFSGAEARARFPRVRIGDGELAVWEPNAAVSLVQPALRAMQQLGREAGVEVHYGEPVLEWTATDKGVSVRTATATYTAERVVVTVGAFSNDVLHLDLPTHVERQVLANFAVDLTAERLSSIYVAAPPGDDSAPAYGCPEPDGTFKFSVPGRGNTVEPDTLTQDVTAEDVNRIVSVVRDRLPEITGEPISMTVCMWTETEDGHWLLGHHPDSERVIVGAGCNGRGFRYAPVIGAVLADLADGVAHPELHRFDLSRDHSLSAGN</sequence>
<dbReference type="EMBL" id="JYNU01000001">
    <property type="protein sequence ID" value="KMO81980.1"/>
    <property type="molecule type" value="Genomic_DNA"/>
</dbReference>
<evidence type="ECO:0000313" key="7">
    <source>
        <dbReference type="Proteomes" id="UP000036313"/>
    </source>
</evidence>
<dbReference type="InterPro" id="IPR006076">
    <property type="entry name" value="FAD-dep_OxRdtase"/>
</dbReference>
<proteinExistence type="predicted"/>
<comment type="caution">
    <text evidence="6">The sequence shown here is derived from an EMBL/GenBank/DDBJ whole genome shotgun (WGS) entry which is preliminary data.</text>
</comment>
<dbReference type="SUPFAM" id="SSF51905">
    <property type="entry name" value="FAD/NAD(P)-binding domain"/>
    <property type="match status" value="1"/>
</dbReference>
<organism evidence="6 7">
    <name type="scientific">Mycolicibacterium obuense</name>
    <dbReference type="NCBI Taxonomy" id="1807"/>
    <lineage>
        <taxon>Bacteria</taxon>
        <taxon>Bacillati</taxon>
        <taxon>Actinomycetota</taxon>
        <taxon>Actinomycetes</taxon>
        <taxon>Mycobacteriales</taxon>
        <taxon>Mycobacteriaceae</taxon>
        <taxon>Mycolicibacterium</taxon>
    </lineage>
</organism>
<accession>A0A0J6WFF8</accession>
<dbReference type="PANTHER" id="PTHR10961">
    <property type="entry name" value="PEROXISOMAL SARCOSINE OXIDASE"/>
    <property type="match status" value="1"/>
</dbReference>
<dbReference type="Proteomes" id="UP000036313">
    <property type="component" value="Unassembled WGS sequence"/>
</dbReference>
<dbReference type="AlphaFoldDB" id="A0A0J6WFF8"/>
<keyword evidence="4 6" id="KW-0560">Oxidoreductase</keyword>
<evidence type="ECO:0000256" key="2">
    <source>
        <dbReference type="ARBA" id="ARBA00022630"/>
    </source>
</evidence>
<dbReference type="Gene3D" id="3.30.9.10">
    <property type="entry name" value="D-Amino Acid Oxidase, subunit A, domain 2"/>
    <property type="match status" value="1"/>
</dbReference>
<evidence type="ECO:0000313" key="6">
    <source>
        <dbReference type="EMBL" id="KMO81980.1"/>
    </source>
</evidence>
<comment type="cofactor">
    <cofactor evidence="1">
        <name>FAD</name>
        <dbReference type="ChEBI" id="CHEBI:57692"/>
    </cofactor>
</comment>
<reference evidence="6 7" key="1">
    <citation type="journal article" date="2015" name="Genome Biol. Evol.">
        <title>Characterization of Three Mycobacterium spp. with Potential Use in Bioremediation by Genome Sequencing and Comparative Genomics.</title>
        <authorList>
            <person name="Das S."/>
            <person name="Pettersson B.M."/>
            <person name="Behra P.R."/>
            <person name="Ramesh M."/>
            <person name="Dasgupta S."/>
            <person name="Bhattacharya A."/>
            <person name="Kirsebom L.A."/>
        </authorList>
    </citation>
    <scope>NUCLEOTIDE SEQUENCE [LARGE SCALE GENOMIC DNA]</scope>
    <source>
        <strain evidence="6 7">DSM 44075</strain>
    </source>
</reference>
<gene>
    <name evidence="6" type="primary">soxA_1</name>
    <name evidence="6" type="ORF">MOBUDSM44075_00102</name>
</gene>